<keyword evidence="2" id="KW-0812">Transmembrane</keyword>
<keyword evidence="4" id="KW-1185">Reference proteome</keyword>
<proteinExistence type="predicted"/>
<dbReference type="Proteomes" id="UP000828390">
    <property type="component" value="Unassembled WGS sequence"/>
</dbReference>
<protein>
    <submittedName>
        <fullName evidence="3">Uncharacterized protein</fullName>
    </submittedName>
</protein>
<feature type="transmembrane region" description="Helical" evidence="2">
    <location>
        <begin position="6"/>
        <end position="28"/>
    </location>
</feature>
<sequence length="231" mass="26208">MEKKWLIALPEFFIILFGFSVVLLVDFFHYRQRKKLSSINSRRSDAGEDDDVNFDFSESSTEINNTPKARKNRIRGFGLANGMHLIKQAMHLNGQGFDGNIATKAPEQPDSTEHTLQYRGENIGFDDSRMHTVQVRSNDAVFDVPNSSIPENKEGDQQEQFENQRKSVPLPPIQPRRFSLTPDDDPWSVAKSVSTTTNSRNSPSSKLSGIDRQRVKIGFIGTLQSARKNMY</sequence>
<dbReference type="AlphaFoldDB" id="A0A9D4E1J1"/>
<keyword evidence="2" id="KW-0472">Membrane</keyword>
<accession>A0A9D4E1J1</accession>
<evidence type="ECO:0000313" key="3">
    <source>
        <dbReference type="EMBL" id="KAH3772089.1"/>
    </source>
</evidence>
<name>A0A9D4E1J1_DREPO</name>
<evidence type="ECO:0000256" key="1">
    <source>
        <dbReference type="SAM" id="MobiDB-lite"/>
    </source>
</evidence>
<gene>
    <name evidence="3" type="ORF">DPMN_173424</name>
</gene>
<evidence type="ECO:0000313" key="4">
    <source>
        <dbReference type="Proteomes" id="UP000828390"/>
    </source>
</evidence>
<feature type="region of interest" description="Disordered" evidence="1">
    <location>
        <begin position="143"/>
        <end position="209"/>
    </location>
</feature>
<reference evidence="3" key="1">
    <citation type="journal article" date="2019" name="bioRxiv">
        <title>The Genome of the Zebra Mussel, Dreissena polymorpha: A Resource for Invasive Species Research.</title>
        <authorList>
            <person name="McCartney M.A."/>
            <person name="Auch B."/>
            <person name="Kono T."/>
            <person name="Mallez S."/>
            <person name="Zhang Y."/>
            <person name="Obille A."/>
            <person name="Becker A."/>
            <person name="Abrahante J.E."/>
            <person name="Garbe J."/>
            <person name="Badalamenti J.P."/>
            <person name="Herman A."/>
            <person name="Mangelson H."/>
            <person name="Liachko I."/>
            <person name="Sullivan S."/>
            <person name="Sone E.D."/>
            <person name="Koren S."/>
            <person name="Silverstein K.A.T."/>
            <person name="Beckman K.B."/>
            <person name="Gohl D.M."/>
        </authorList>
    </citation>
    <scope>NUCLEOTIDE SEQUENCE</scope>
    <source>
        <strain evidence="3">Duluth1</strain>
        <tissue evidence="3">Whole animal</tissue>
    </source>
</reference>
<reference evidence="3" key="2">
    <citation type="submission" date="2020-11" db="EMBL/GenBank/DDBJ databases">
        <authorList>
            <person name="McCartney M.A."/>
            <person name="Auch B."/>
            <person name="Kono T."/>
            <person name="Mallez S."/>
            <person name="Becker A."/>
            <person name="Gohl D.M."/>
            <person name="Silverstein K.A.T."/>
            <person name="Koren S."/>
            <person name="Bechman K.B."/>
            <person name="Herman A."/>
            <person name="Abrahante J.E."/>
            <person name="Garbe J."/>
        </authorList>
    </citation>
    <scope>NUCLEOTIDE SEQUENCE</scope>
    <source>
        <strain evidence="3">Duluth1</strain>
        <tissue evidence="3">Whole animal</tissue>
    </source>
</reference>
<dbReference type="EMBL" id="JAIWYP010000009">
    <property type="protein sequence ID" value="KAH3772089.1"/>
    <property type="molecule type" value="Genomic_DNA"/>
</dbReference>
<evidence type="ECO:0000256" key="2">
    <source>
        <dbReference type="SAM" id="Phobius"/>
    </source>
</evidence>
<keyword evidence="2" id="KW-1133">Transmembrane helix</keyword>
<comment type="caution">
    <text evidence="3">The sequence shown here is derived from an EMBL/GenBank/DDBJ whole genome shotgun (WGS) entry which is preliminary data.</text>
</comment>
<feature type="compositionally biased region" description="Low complexity" evidence="1">
    <location>
        <begin position="192"/>
        <end position="205"/>
    </location>
</feature>
<organism evidence="3 4">
    <name type="scientific">Dreissena polymorpha</name>
    <name type="common">Zebra mussel</name>
    <name type="synonym">Mytilus polymorpha</name>
    <dbReference type="NCBI Taxonomy" id="45954"/>
    <lineage>
        <taxon>Eukaryota</taxon>
        <taxon>Metazoa</taxon>
        <taxon>Spiralia</taxon>
        <taxon>Lophotrochozoa</taxon>
        <taxon>Mollusca</taxon>
        <taxon>Bivalvia</taxon>
        <taxon>Autobranchia</taxon>
        <taxon>Heteroconchia</taxon>
        <taxon>Euheterodonta</taxon>
        <taxon>Imparidentia</taxon>
        <taxon>Neoheterodontei</taxon>
        <taxon>Myida</taxon>
        <taxon>Dreissenoidea</taxon>
        <taxon>Dreissenidae</taxon>
        <taxon>Dreissena</taxon>
    </lineage>
</organism>